<feature type="chain" id="PRO_5003773660" description="Secreted protein" evidence="2">
    <location>
        <begin position="30"/>
        <end position="74"/>
    </location>
</feature>
<keyword evidence="4" id="KW-1185">Reference proteome</keyword>
<keyword evidence="2" id="KW-0732">Signal</keyword>
<feature type="compositionally biased region" description="Low complexity" evidence="1">
    <location>
        <begin position="59"/>
        <end position="74"/>
    </location>
</feature>
<name>J3LLG7_ORYBR</name>
<evidence type="ECO:0008006" key="5">
    <source>
        <dbReference type="Google" id="ProtNLM"/>
    </source>
</evidence>
<evidence type="ECO:0000256" key="1">
    <source>
        <dbReference type="SAM" id="MobiDB-lite"/>
    </source>
</evidence>
<feature type="region of interest" description="Disordered" evidence="1">
    <location>
        <begin position="51"/>
        <end position="74"/>
    </location>
</feature>
<dbReference type="EnsemblPlants" id="OB03G18930.1">
    <property type="protein sequence ID" value="OB03G18930.1"/>
    <property type="gene ID" value="OB03G18930"/>
</dbReference>
<feature type="signal peptide" evidence="2">
    <location>
        <begin position="1"/>
        <end position="29"/>
    </location>
</feature>
<dbReference type="AlphaFoldDB" id="J3LLG7"/>
<evidence type="ECO:0000256" key="2">
    <source>
        <dbReference type="SAM" id="SignalP"/>
    </source>
</evidence>
<sequence length="74" mass="8126">MYMHTLISHLDLRIVLFCVVVQSTDPNLAHEIQHRPRDHSNQVTLFPALDSPSALDQYSPCSSSSSSTSAPTSS</sequence>
<organism evidence="3">
    <name type="scientific">Oryza brachyantha</name>
    <name type="common">malo sina</name>
    <dbReference type="NCBI Taxonomy" id="4533"/>
    <lineage>
        <taxon>Eukaryota</taxon>
        <taxon>Viridiplantae</taxon>
        <taxon>Streptophyta</taxon>
        <taxon>Embryophyta</taxon>
        <taxon>Tracheophyta</taxon>
        <taxon>Spermatophyta</taxon>
        <taxon>Magnoliopsida</taxon>
        <taxon>Liliopsida</taxon>
        <taxon>Poales</taxon>
        <taxon>Poaceae</taxon>
        <taxon>BOP clade</taxon>
        <taxon>Oryzoideae</taxon>
        <taxon>Oryzeae</taxon>
        <taxon>Oryzinae</taxon>
        <taxon>Oryza</taxon>
    </lineage>
</organism>
<evidence type="ECO:0000313" key="3">
    <source>
        <dbReference type="EnsemblPlants" id="OB03G18930.1"/>
    </source>
</evidence>
<reference evidence="3" key="1">
    <citation type="journal article" date="2013" name="Nat. Commun.">
        <title>Whole-genome sequencing of Oryza brachyantha reveals mechanisms underlying Oryza genome evolution.</title>
        <authorList>
            <person name="Chen J."/>
            <person name="Huang Q."/>
            <person name="Gao D."/>
            <person name="Wang J."/>
            <person name="Lang Y."/>
            <person name="Liu T."/>
            <person name="Li B."/>
            <person name="Bai Z."/>
            <person name="Luis Goicoechea J."/>
            <person name="Liang C."/>
            <person name="Chen C."/>
            <person name="Zhang W."/>
            <person name="Sun S."/>
            <person name="Liao Y."/>
            <person name="Zhang X."/>
            <person name="Yang L."/>
            <person name="Song C."/>
            <person name="Wang M."/>
            <person name="Shi J."/>
            <person name="Liu G."/>
            <person name="Liu J."/>
            <person name="Zhou H."/>
            <person name="Zhou W."/>
            <person name="Yu Q."/>
            <person name="An N."/>
            <person name="Chen Y."/>
            <person name="Cai Q."/>
            <person name="Wang B."/>
            <person name="Liu B."/>
            <person name="Min J."/>
            <person name="Huang Y."/>
            <person name="Wu H."/>
            <person name="Li Z."/>
            <person name="Zhang Y."/>
            <person name="Yin Y."/>
            <person name="Song W."/>
            <person name="Jiang J."/>
            <person name="Jackson S.A."/>
            <person name="Wing R.A."/>
            <person name="Wang J."/>
            <person name="Chen M."/>
        </authorList>
    </citation>
    <scope>NUCLEOTIDE SEQUENCE [LARGE SCALE GENOMIC DNA]</scope>
    <source>
        <strain evidence="3">cv. IRGC 101232</strain>
    </source>
</reference>
<protein>
    <recommendedName>
        <fullName evidence="5">Secreted protein</fullName>
    </recommendedName>
</protein>
<dbReference type="Proteomes" id="UP000006038">
    <property type="component" value="Chromosome 3"/>
</dbReference>
<dbReference type="Gramene" id="OB03G18930.1">
    <property type="protein sequence ID" value="OB03G18930.1"/>
    <property type="gene ID" value="OB03G18930"/>
</dbReference>
<evidence type="ECO:0000313" key="4">
    <source>
        <dbReference type="Proteomes" id="UP000006038"/>
    </source>
</evidence>
<dbReference type="HOGENOM" id="CLU_2691682_0_0_1"/>
<reference evidence="3" key="2">
    <citation type="submission" date="2013-04" db="UniProtKB">
        <authorList>
            <consortium name="EnsemblPlants"/>
        </authorList>
    </citation>
    <scope>IDENTIFICATION</scope>
</reference>
<accession>J3LLG7</accession>
<proteinExistence type="predicted"/>